<evidence type="ECO:0000256" key="3">
    <source>
        <dbReference type="ARBA" id="ARBA00023125"/>
    </source>
</evidence>
<evidence type="ECO:0000256" key="4">
    <source>
        <dbReference type="ARBA" id="ARBA00023163"/>
    </source>
</evidence>
<dbReference type="Proteomes" id="UP001597294">
    <property type="component" value="Unassembled WGS sequence"/>
</dbReference>
<evidence type="ECO:0000256" key="1">
    <source>
        <dbReference type="ARBA" id="ARBA00009437"/>
    </source>
</evidence>
<dbReference type="InterPro" id="IPR058163">
    <property type="entry name" value="LysR-type_TF_proteobact-type"/>
</dbReference>
<sequence>MPGINNLDSKMHTHITELHAFNIASRHGSLTKAAQQLNLTQPALSQKIKRLESFVGEPLFLRQNRGVKLTQAGEALYTATHQSLSDIQDIFEQLHAKKSIKRVRISTDFAFAGHWLIPRLAKLRDNFQDLDIQVVTSQTPGAPLDIQSDLVISLQEPVGSTEISKKSCTLFAEEVKAICSPEFLNKHGPITSPKDLLTLPLLNLSASPEAPWHNWDSWFTQLGFKAQKPKAAISLSNYTLILQAAINHQGVALGWQGLIDDYMDQGLLVSACVETVQSSRAYIMSLNKGASPHVQSIYDWILKQC</sequence>
<dbReference type="PROSITE" id="PS50931">
    <property type="entry name" value="HTH_LYSR"/>
    <property type="match status" value="1"/>
</dbReference>
<dbReference type="InterPro" id="IPR036388">
    <property type="entry name" value="WH-like_DNA-bd_sf"/>
</dbReference>
<dbReference type="Pfam" id="PF03466">
    <property type="entry name" value="LysR_substrate"/>
    <property type="match status" value="1"/>
</dbReference>
<keyword evidence="3" id="KW-0238">DNA-binding</keyword>
<keyword evidence="2" id="KW-0805">Transcription regulation</keyword>
<dbReference type="SUPFAM" id="SSF46785">
    <property type="entry name" value="Winged helix' DNA-binding domain"/>
    <property type="match status" value="1"/>
</dbReference>
<feature type="domain" description="HTH lysR-type" evidence="5">
    <location>
        <begin position="18"/>
        <end position="70"/>
    </location>
</feature>
<comment type="similarity">
    <text evidence="1">Belongs to the LysR transcriptional regulatory family.</text>
</comment>
<evidence type="ECO:0000313" key="6">
    <source>
        <dbReference type="EMBL" id="MFD2206703.1"/>
    </source>
</evidence>
<accession>A0ABW5BPC5</accession>
<dbReference type="InterPro" id="IPR005119">
    <property type="entry name" value="LysR_subst-bd"/>
</dbReference>
<dbReference type="EMBL" id="JBHUII010000007">
    <property type="protein sequence ID" value="MFD2206703.1"/>
    <property type="molecule type" value="Genomic_DNA"/>
</dbReference>
<dbReference type="RefSeq" id="WP_380252597.1">
    <property type="nucleotide sequence ID" value="NZ_JBHUII010000007.1"/>
</dbReference>
<dbReference type="InterPro" id="IPR036390">
    <property type="entry name" value="WH_DNA-bd_sf"/>
</dbReference>
<organism evidence="6 7">
    <name type="scientific">Kiloniella antarctica</name>
    <dbReference type="NCBI Taxonomy" id="1550907"/>
    <lineage>
        <taxon>Bacteria</taxon>
        <taxon>Pseudomonadati</taxon>
        <taxon>Pseudomonadota</taxon>
        <taxon>Alphaproteobacteria</taxon>
        <taxon>Rhodospirillales</taxon>
        <taxon>Kiloniellaceae</taxon>
        <taxon>Kiloniella</taxon>
    </lineage>
</organism>
<dbReference type="PANTHER" id="PTHR30537">
    <property type="entry name" value="HTH-TYPE TRANSCRIPTIONAL REGULATOR"/>
    <property type="match status" value="1"/>
</dbReference>
<dbReference type="PANTHER" id="PTHR30537:SF26">
    <property type="entry name" value="GLYCINE CLEAVAGE SYSTEM TRANSCRIPTIONAL ACTIVATOR"/>
    <property type="match status" value="1"/>
</dbReference>
<keyword evidence="7" id="KW-1185">Reference proteome</keyword>
<evidence type="ECO:0000256" key="2">
    <source>
        <dbReference type="ARBA" id="ARBA00023015"/>
    </source>
</evidence>
<dbReference type="Gene3D" id="3.40.190.10">
    <property type="entry name" value="Periplasmic binding protein-like II"/>
    <property type="match status" value="2"/>
</dbReference>
<keyword evidence="4" id="KW-0804">Transcription</keyword>
<evidence type="ECO:0000313" key="7">
    <source>
        <dbReference type="Proteomes" id="UP001597294"/>
    </source>
</evidence>
<evidence type="ECO:0000259" key="5">
    <source>
        <dbReference type="PROSITE" id="PS50931"/>
    </source>
</evidence>
<dbReference type="InterPro" id="IPR000847">
    <property type="entry name" value="LysR_HTH_N"/>
</dbReference>
<protein>
    <submittedName>
        <fullName evidence="6">LysR substrate-binding domain-containing protein</fullName>
    </submittedName>
</protein>
<proteinExistence type="inferred from homology"/>
<dbReference type="PRINTS" id="PR00039">
    <property type="entry name" value="HTHLYSR"/>
</dbReference>
<gene>
    <name evidence="6" type="ORF">ACFSKO_13815</name>
</gene>
<dbReference type="Gene3D" id="1.10.10.10">
    <property type="entry name" value="Winged helix-like DNA-binding domain superfamily/Winged helix DNA-binding domain"/>
    <property type="match status" value="1"/>
</dbReference>
<dbReference type="SUPFAM" id="SSF53850">
    <property type="entry name" value="Periplasmic binding protein-like II"/>
    <property type="match status" value="1"/>
</dbReference>
<reference evidence="7" key="1">
    <citation type="journal article" date="2019" name="Int. J. Syst. Evol. Microbiol.">
        <title>The Global Catalogue of Microorganisms (GCM) 10K type strain sequencing project: providing services to taxonomists for standard genome sequencing and annotation.</title>
        <authorList>
            <consortium name="The Broad Institute Genomics Platform"/>
            <consortium name="The Broad Institute Genome Sequencing Center for Infectious Disease"/>
            <person name="Wu L."/>
            <person name="Ma J."/>
        </authorList>
    </citation>
    <scope>NUCLEOTIDE SEQUENCE [LARGE SCALE GENOMIC DNA]</scope>
    <source>
        <strain evidence="7">CGMCC 4.7192</strain>
    </source>
</reference>
<dbReference type="Pfam" id="PF00126">
    <property type="entry name" value="HTH_1"/>
    <property type="match status" value="1"/>
</dbReference>
<name>A0ABW5BPC5_9PROT</name>
<comment type="caution">
    <text evidence="6">The sequence shown here is derived from an EMBL/GenBank/DDBJ whole genome shotgun (WGS) entry which is preliminary data.</text>
</comment>